<keyword evidence="3" id="KW-1003">Cell membrane</keyword>
<feature type="transmembrane region" description="Helical" evidence="7">
    <location>
        <begin position="360"/>
        <end position="386"/>
    </location>
</feature>
<gene>
    <name evidence="8" type="ORF">SAMN05216593_101597</name>
</gene>
<keyword evidence="5 7" id="KW-1133">Transmembrane helix</keyword>
<evidence type="ECO:0000256" key="2">
    <source>
        <dbReference type="ARBA" id="ARBA00022448"/>
    </source>
</evidence>
<evidence type="ECO:0000256" key="4">
    <source>
        <dbReference type="ARBA" id="ARBA00022692"/>
    </source>
</evidence>
<feature type="transmembrane region" description="Helical" evidence="7">
    <location>
        <begin position="398"/>
        <end position="417"/>
    </location>
</feature>
<dbReference type="RefSeq" id="WP_073162200.1">
    <property type="nucleotide sequence ID" value="NZ_FRDA01000001.1"/>
</dbReference>
<dbReference type="InterPro" id="IPR052031">
    <property type="entry name" value="Membrane_Transporter-Flippase"/>
</dbReference>
<protein>
    <submittedName>
        <fullName evidence="8">Na+-driven multidrug efflux pump</fullName>
    </submittedName>
</protein>
<feature type="transmembrane region" description="Helical" evidence="7">
    <location>
        <begin position="21"/>
        <end position="46"/>
    </location>
</feature>
<dbReference type="InterPro" id="IPR002528">
    <property type="entry name" value="MATE_fam"/>
</dbReference>
<feature type="transmembrane region" description="Helical" evidence="7">
    <location>
        <begin position="141"/>
        <end position="159"/>
    </location>
</feature>
<dbReference type="GO" id="GO:0015297">
    <property type="term" value="F:antiporter activity"/>
    <property type="evidence" value="ECO:0007669"/>
    <property type="project" value="InterPro"/>
</dbReference>
<dbReference type="PANTHER" id="PTHR43549">
    <property type="entry name" value="MULTIDRUG RESISTANCE PROTEIN YPNP-RELATED"/>
    <property type="match status" value="1"/>
</dbReference>
<reference evidence="8 9" key="1">
    <citation type="submission" date="2016-11" db="EMBL/GenBank/DDBJ databases">
        <authorList>
            <person name="Jaros S."/>
            <person name="Januszkiewicz K."/>
            <person name="Wedrychowicz H."/>
        </authorList>
    </citation>
    <scope>NUCLEOTIDE SEQUENCE [LARGE SCALE GENOMIC DNA]</scope>
    <source>
        <strain evidence="8 9">LMG 26898</strain>
    </source>
</reference>
<evidence type="ECO:0000256" key="5">
    <source>
        <dbReference type="ARBA" id="ARBA00022989"/>
    </source>
</evidence>
<dbReference type="AlphaFoldDB" id="A0A1M7JX33"/>
<feature type="transmembrane region" description="Helical" evidence="7">
    <location>
        <begin position="171"/>
        <end position="193"/>
    </location>
</feature>
<evidence type="ECO:0000313" key="9">
    <source>
        <dbReference type="Proteomes" id="UP000183983"/>
    </source>
</evidence>
<feature type="transmembrane region" description="Helical" evidence="7">
    <location>
        <begin position="99"/>
        <end position="121"/>
    </location>
</feature>
<comment type="subcellular location">
    <subcellularLocation>
        <location evidence="1">Cell membrane</location>
        <topology evidence="1">Multi-pass membrane protein</topology>
    </subcellularLocation>
</comment>
<accession>A0A1M7JX33</accession>
<evidence type="ECO:0000256" key="1">
    <source>
        <dbReference type="ARBA" id="ARBA00004651"/>
    </source>
</evidence>
<dbReference type="Pfam" id="PF01554">
    <property type="entry name" value="MatE"/>
    <property type="match status" value="2"/>
</dbReference>
<dbReference type="PANTHER" id="PTHR43549:SF2">
    <property type="entry name" value="MULTIDRUG RESISTANCE PROTEIN NORM-RELATED"/>
    <property type="match status" value="1"/>
</dbReference>
<feature type="transmembrane region" description="Helical" evidence="7">
    <location>
        <begin position="423"/>
        <end position="441"/>
    </location>
</feature>
<name>A0A1M7JX33_9PSED</name>
<evidence type="ECO:0000256" key="7">
    <source>
        <dbReference type="SAM" id="Phobius"/>
    </source>
</evidence>
<keyword evidence="2" id="KW-0813">Transport</keyword>
<evidence type="ECO:0000313" key="8">
    <source>
        <dbReference type="EMBL" id="SHM57481.1"/>
    </source>
</evidence>
<feature type="transmembrane region" description="Helical" evidence="7">
    <location>
        <begin position="199"/>
        <end position="221"/>
    </location>
</feature>
<keyword evidence="4 7" id="KW-0812">Transmembrane</keyword>
<dbReference type="GO" id="GO:0042910">
    <property type="term" value="F:xenobiotic transmembrane transporter activity"/>
    <property type="evidence" value="ECO:0007669"/>
    <property type="project" value="InterPro"/>
</dbReference>
<evidence type="ECO:0000256" key="3">
    <source>
        <dbReference type="ARBA" id="ARBA00022475"/>
    </source>
</evidence>
<dbReference type="STRING" id="1190415.SAMN05216593_101597"/>
<organism evidence="8 9">
    <name type="scientific">Pseudomonas asturiensis</name>
    <dbReference type="NCBI Taxonomy" id="1190415"/>
    <lineage>
        <taxon>Bacteria</taxon>
        <taxon>Pseudomonadati</taxon>
        <taxon>Pseudomonadota</taxon>
        <taxon>Gammaproteobacteria</taxon>
        <taxon>Pseudomonadales</taxon>
        <taxon>Pseudomonadaceae</taxon>
        <taxon>Pseudomonas</taxon>
    </lineage>
</organism>
<evidence type="ECO:0000256" key="6">
    <source>
        <dbReference type="ARBA" id="ARBA00023136"/>
    </source>
</evidence>
<keyword evidence="6 7" id="KW-0472">Membrane</keyword>
<feature type="transmembrane region" description="Helical" evidence="7">
    <location>
        <begin position="287"/>
        <end position="307"/>
    </location>
</feature>
<feature type="transmembrane region" description="Helical" evidence="7">
    <location>
        <begin position="328"/>
        <end position="348"/>
    </location>
</feature>
<feature type="transmembrane region" description="Helical" evidence="7">
    <location>
        <begin position="244"/>
        <end position="267"/>
    </location>
</feature>
<feature type="transmembrane region" description="Helical" evidence="7">
    <location>
        <begin position="66"/>
        <end position="87"/>
    </location>
</feature>
<dbReference type="Proteomes" id="UP000183983">
    <property type="component" value="Unassembled WGS sequence"/>
</dbReference>
<dbReference type="GO" id="GO:0005886">
    <property type="term" value="C:plasma membrane"/>
    <property type="evidence" value="ECO:0007669"/>
    <property type="project" value="UniProtKB-SubCell"/>
</dbReference>
<dbReference type="EMBL" id="FRDA01000001">
    <property type="protein sequence ID" value="SHM57481.1"/>
    <property type="molecule type" value="Genomic_DNA"/>
</dbReference>
<proteinExistence type="predicted"/>
<sequence>MTSLFETVNPSYATGSIKKHIVTAVAGTGASFLAIFLLDILSVVYISLLHDEQALAAFGVVKPFTFLISTLLSAFNVACGALLSRFIEYERRHAAAGFIRCLFLVALSSIGIVVLLELAGFSMIAQWLGLQGEIKTIAHDYIFIVAPAMIVMAAAHLSIQVMRTYGMVKVSMWMTLGSTGLFAVIAPLCMFVLDLGLTGTAIAYAVTAVVTGAICFSRLIAQPGMPGITVAAPMILSIRSYAPMLLRLTFPAWLANLATFVSLAYLLATLVPYGASALAAMTIIDRFIQTVYCFFFAIPYALTPIIGQNMGAGNAVRVRDAIDYARRLVLIYGALVWLASLGLGSTVARVAGLSAEGSSMLVHVFIFAGPLWILIGRELVAVAVFVSFKTAWYVPAFAWLRATIGTVPFVWLGSSLYGSSGAFIAMLMGNAGVAIIASIISQRVSLKWQAKMLNIKK</sequence>